<dbReference type="Gene3D" id="3.90.930.12">
    <property type="entry name" value="Ribosomal protein L6, alpha-beta domain"/>
    <property type="match status" value="2"/>
</dbReference>
<evidence type="ECO:0000256" key="7">
    <source>
        <dbReference type="RuleBase" id="RU003869"/>
    </source>
</evidence>
<comment type="subunit">
    <text evidence="6">Part of the 50S ribosomal subunit.</text>
</comment>
<keyword evidence="3 6" id="KW-0694">RNA-binding</keyword>
<dbReference type="EMBL" id="JACRSO010000005">
    <property type="protein sequence ID" value="MBC8529859.1"/>
    <property type="molecule type" value="Genomic_DNA"/>
</dbReference>
<organism evidence="10 11">
    <name type="scientific">Luoshenia tenuis</name>
    <dbReference type="NCBI Taxonomy" id="2763654"/>
    <lineage>
        <taxon>Bacteria</taxon>
        <taxon>Bacillati</taxon>
        <taxon>Bacillota</taxon>
        <taxon>Clostridia</taxon>
        <taxon>Christensenellales</taxon>
        <taxon>Christensenellaceae</taxon>
        <taxon>Luoshenia</taxon>
    </lineage>
</organism>
<dbReference type="InterPro" id="IPR019906">
    <property type="entry name" value="Ribosomal_uL6_bac-type"/>
</dbReference>
<evidence type="ECO:0000313" key="11">
    <source>
        <dbReference type="Proteomes" id="UP000654279"/>
    </source>
</evidence>
<dbReference type="PRINTS" id="PR00059">
    <property type="entry name" value="RIBOSOMALL6"/>
</dbReference>
<dbReference type="GO" id="GO:0019843">
    <property type="term" value="F:rRNA binding"/>
    <property type="evidence" value="ECO:0007669"/>
    <property type="project" value="UniProtKB-UniRule"/>
</dbReference>
<evidence type="ECO:0000256" key="2">
    <source>
        <dbReference type="ARBA" id="ARBA00022730"/>
    </source>
</evidence>
<feature type="domain" description="Large ribosomal subunit protein uL6 alpha-beta" evidence="9">
    <location>
        <begin position="91"/>
        <end position="165"/>
    </location>
</feature>
<dbReference type="FunFam" id="3.90.930.12:FF:000001">
    <property type="entry name" value="50S ribosomal protein L6"/>
    <property type="match status" value="1"/>
</dbReference>
<evidence type="ECO:0000259" key="9">
    <source>
        <dbReference type="Pfam" id="PF00347"/>
    </source>
</evidence>
<evidence type="ECO:0000256" key="5">
    <source>
        <dbReference type="ARBA" id="ARBA00023274"/>
    </source>
</evidence>
<sequence length="180" mass="19614">MSRIGRLPIAVPGGVNVSVDAENVVTVKGPKGELKQKIHHDITVALEDGVINVRRPSDDKNHRALHGLSRSLINNMVVGVTQGYAKGLDIVGVGYRAQKQGKKVVLTVGYSHPVEVEEIPGIELEVPTPNKIVVKGIDKQLVGSIAHNIREIRKPEPYLGKGIKYETEVVRRKEGKTGKK</sequence>
<proteinExistence type="inferred from homology"/>
<comment type="similarity">
    <text evidence="1 6 7">Belongs to the universal ribosomal protein uL6 family.</text>
</comment>
<protein>
    <recommendedName>
        <fullName evidence="6">Large ribosomal subunit protein uL6</fullName>
    </recommendedName>
</protein>
<dbReference type="GO" id="GO:0022625">
    <property type="term" value="C:cytosolic large ribosomal subunit"/>
    <property type="evidence" value="ECO:0007669"/>
    <property type="project" value="UniProtKB-UniRule"/>
</dbReference>
<dbReference type="GO" id="GO:0002181">
    <property type="term" value="P:cytoplasmic translation"/>
    <property type="evidence" value="ECO:0007669"/>
    <property type="project" value="TreeGrafter"/>
</dbReference>
<dbReference type="AlphaFoldDB" id="A0A926D2R0"/>
<keyword evidence="11" id="KW-1185">Reference proteome</keyword>
<keyword evidence="5 6" id="KW-0687">Ribonucleoprotein</keyword>
<dbReference type="NCBIfam" id="TIGR03654">
    <property type="entry name" value="L6_bact"/>
    <property type="match status" value="1"/>
</dbReference>
<reference evidence="10" key="1">
    <citation type="submission" date="2020-08" db="EMBL/GenBank/DDBJ databases">
        <title>Genome public.</title>
        <authorList>
            <person name="Liu C."/>
            <person name="Sun Q."/>
        </authorList>
    </citation>
    <scope>NUCLEOTIDE SEQUENCE</scope>
    <source>
        <strain evidence="10">NSJ-44</strain>
    </source>
</reference>
<evidence type="ECO:0000256" key="4">
    <source>
        <dbReference type="ARBA" id="ARBA00022980"/>
    </source>
</evidence>
<comment type="caution">
    <text evidence="10">The sequence shown here is derived from an EMBL/GenBank/DDBJ whole genome shotgun (WGS) entry which is preliminary data.</text>
</comment>
<dbReference type="InterPro" id="IPR000702">
    <property type="entry name" value="Ribosomal_uL6-like"/>
</dbReference>
<feature type="domain" description="Large ribosomal subunit protein uL6 alpha-beta" evidence="9">
    <location>
        <begin position="11"/>
        <end position="83"/>
    </location>
</feature>
<dbReference type="InterPro" id="IPR020040">
    <property type="entry name" value="Ribosomal_uL6_a/b-dom"/>
</dbReference>
<dbReference type="HAMAP" id="MF_01365_B">
    <property type="entry name" value="Ribosomal_uL6_B"/>
    <property type="match status" value="1"/>
</dbReference>
<dbReference type="PANTHER" id="PTHR11655:SF14">
    <property type="entry name" value="LARGE RIBOSOMAL SUBUNIT PROTEIN UL6M"/>
    <property type="match status" value="1"/>
</dbReference>
<dbReference type="InterPro" id="IPR036789">
    <property type="entry name" value="Ribosomal_uL6-like_a/b-dom_sf"/>
</dbReference>
<keyword evidence="4 6" id="KW-0689">Ribosomal protein</keyword>
<dbReference type="Proteomes" id="UP000654279">
    <property type="component" value="Unassembled WGS sequence"/>
</dbReference>
<dbReference type="SUPFAM" id="SSF56053">
    <property type="entry name" value="Ribosomal protein L6"/>
    <property type="match status" value="2"/>
</dbReference>
<evidence type="ECO:0000256" key="8">
    <source>
        <dbReference type="RuleBase" id="RU003870"/>
    </source>
</evidence>
<keyword evidence="2 6" id="KW-0699">rRNA-binding</keyword>
<dbReference type="PANTHER" id="PTHR11655">
    <property type="entry name" value="60S/50S RIBOSOMAL PROTEIN L6/L9"/>
    <property type="match status" value="1"/>
</dbReference>
<gene>
    <name evidence="6 10" type="primary">rplF</name>
    <name evidence="10" type="ORF">H8699_10510</name>
</gene>
<dbReference type="GO" id="GO:0003735">
    <property type="term" value="F:structural constituent of ribosome"/>
    <property type="evidence" value="ECO:0007669"/>
    <property type="project" value="UniProtKB-UniRule"/>
</dbReference>
<dbReference type="PIRSF" id="PIRSF002162">
    <property type="entry name" value="Ribosomal_L6"/>
    <property type="match status" value="1"/>
</dbReference>
<comment type="function">
    <text evidence="6 8">This protein binds to the 23S rRNA, and is important in its secondary structure. It is located near the subunit interface in the base of the L7/L12 stalk, and near the tRNA binding site of the peptidyltransferase center.</text>
</comment>
<evidence type="ECO:0000256" key="3">
    <source>
        <dbReference type="ARBA" id="ARBA00022884"/>
    </source>
</evidence>
<evidence type="ECO:0000313" key="10">
    <source>
        <dbReference type="EMBL" id="MBC8529859.1"/>
    </source>
</evidence>
<name>A0A926D2R0_9FIRM</name>
<evidence type="ECO:0000256" key="1">
    <source>
        <dbReference type="ARBA" id="ARBA00009356"/>
    </source>
</evidence>
<dbReference type="Pfam" id="PF00347">
    <property type="entry name" value="Ribosomal_L6"/>
    <property type="match status" value="2"/>
</dbReference>
<dbReference type="RefSeq" id="WP_249285656.1">
    <property type="nucleotide sequence ID" value="NZ_JACRSO010000005.1"/>
</dbReference>
<dbReference type="FunFam" id="3.90.930.12:FF:000002">
    <property type="entry name" value="50S ribosomal protein L6"/>
    <property type="match status" value="1"/>
</dbReference>
<evidence type="ECO:0000256" key="6">
    <source>
        <dbReference type="HAMAP-Rule" id="MF_01365"/>
    </source>
</evidence>
<accession>A0A926D2R0</accession>